<accession>A0A401LUD6</accession>
<name>A0A401LUD6_9BACE</name>
<dbReference type="EMBL" id="BHWB01000005">
    <property type="protein sequence ID" value="GCB35202.1"/>
    <property type="molecule type" value="Genomic_DNA"/>
</dbReference>
<reference evidence="1 2" key="1">
    <citation type="submission" date="2018-10" db="EMBL/GenBank/DDBJ databases">
        <title>Draft Genome Sequence of Bacteroides sp. KCTC 15687.</title>
        <authorList>
            <person name="Yu S.Y."/>
            <person name="Kim J.S."/>
            <person name="Oh B.S."/>
            <person name="Park S.H."/>
            <person name="Kang S.W."/>
            <person name="Park J.E."/>
            <person name="Choi S.H."/>
            <person name="Han K.I."/>
            <person name="Lee K.C."/>
            <person name="Eom M.K."/>
            <person name="Suh M.K."/>
            <person name="Lee D.H."/>
            <person name="Yoon H."/>
            <person name="Kim B."/>
            <person name="Yang S.J."/>
            <person name="Lee J.S."/>
            <person name="Lee J.H."/>
        </authorList>
    </citation>
    <scope>NUCLEOTIDE SEQUENCE [LARGE SCALE GENOMIC DNA]</scope>
    <source>
        <strain evidence="1 2">KCTC 15687</strain>
    </source>
</reference>
<evidence type="ECO:0000313" key="1">
    <source>
        <dbReference type="EMBL" id="GCB35202.1"/>
    </source>
</evidence>
<organism evidence="1 2">
    <name type="scientific">Bacteroides faecalis</name>
    <dbReference type="NCBI Taxonomy" id="2447885"/>
    <lineage>
        <taxon>Bacteria</taxon>
        <taxon>Pseudomonadati</taxon>
        <taxon>Bacteroidota</taxon>
        <taxon>Bacteroidia</taxon>
        <taxon>Bacteroidales</taxon>
        <taxon>Bacteroidaceae</taxon>
        <taxon>Bacteroides</taxon>
    </lineage>
</organism>
<evidence type="ECO:0000313" key="2">
    <source>
        <dbReference type="Proteomes" id="UP000288079"/>
    </source>
</evidence>
<proteinExistence type="predicted"/>
<keyword evidence="2" id="KW-1185">Reference proteome</keyword>
<comment type="caution">
    <text evidence="1">The sequence shown here is derived from an EMBL/GenBank/DDBJ whole genome shotgun (WGS) entry which is preliminary data.</text>
</comment>
<dbReference type="Proteomes" id="UP000288079">
    <property type="component" value="Unassembled WGS sequence"/>
</dbReference>
<dbReference type="AlphaFoldDB" id="A0A401LUD6"/>
<gene>
    <name evidence="1" type="ORF">KGMB02408_21470</name>
</gene>
<sequence>MADIIQIIKCIDKWLEDNHQAEIAPPEANVLLDKYGLLKERSERSGQYLRRLLRDGKIPHAYRIGNKWHIPHSQGAIIKLQEEVNKKPISQTNPTNKGRRDSDEYYVVSLCNEILGMEASQQHTFDFLRGDASEGKQGRCLPVDAYYESLNLVIEYCESQHTESASFFDPKATVSGVSRGEQRKIYDQRRMDVLPQHGIKHVQIHYSDFGATKKIK</sequence>
<dbReference type="RefSeq" id="WP_235016779.1">
    <property type="nucleotide sequence ID" value="NZ_BHWB01000005.1"/>
</dbReference>
<protein>
    <submittedName>
        <fullName evidence="1">Uncharacterized protein</fullName>
    </submittedName>
</protein>